<organism evidence="1 2">
    <name type="scientific">Rhodopseudomonas pseudopalustris</name>
    <dbReference type="NCBI Taxonomy" id="1513892"/>
    <lineage>
        <taxon>Bacteria</taxon>
        <taxon>Pseudomonadati</taxon>
        <taxon>Pseudomonadota</taxon>
        <taxon>Alphaproteobacteria</taxon>
        <taxon>Hyphomicrobiales</taxon>
        <taxon>Nitrobacteraceae</taxon>
        <taxon>Rhodopseudomonas</taxon>
    </lineage>
</organism>
<reference evidence="2" key="1">
    <citation type="submission" date="2016-10" db="EMBL/GenBank/DDBJ databases">
        <authorList>
            <person name="Varghese N."/>
            <person name="Submissions S."/>
        </authorList>
    </citation>
    <scope>NUCLEOTIDE SEQUENCE [LARGE SCALE GENOMIC DNA]</scope>
    <source>
        <strain evidence="2">DSM 123</strain>
    </source>
</reference>
<name>A0A1H8NBG6_9BRAD</name>
<dbReference type="OrthoDB" id="9938553at2"/>
<dbReference type="EMBL" id="FODT01000002">
    <property type="protein sequence ID" value="SEO27041.1"/>
    <property type="molecule type" value="Genomic_DNA"/>
</dbReference>
<dbReference type="AlphaFoldDB" id="A0A1H8NBG6"/>
<evidence type="ECO:0000313" key="1">
    <source>
        <dbReference type="EMBL" id="SEO27041.1"/>
    </source>
</evidence>
<evidence type="ECO:0000313" key="2">
    <source>
        <dbReference type="Proteomes" id="UP000199615"/>
    </source>
</evidence>
<accession>A0A1H8NBG6</accession>
<gene>
    <name evidence="1" type="ORF">SAMN05444123_10225</name>
</gene>
<protein>
    <submittedName>
        <fullName evidence="1">Uncharacterized protein</fullName>
    </submittedName>
</protein>
<dbReference type="RefSeq" id="WP_092681788.1">
    <property type="nucleotide sequence ID" value="NZ_FODT01000002.1"/>
</dbReference>
<sequence>MSKKSATTPANHTRNKRQLAALATLLGLMQTAAKLSSELDALANEVGGSLEQIAETAGVPFFEVHQAYSGLRPPARKPRKTKRATART</sequence>
<keyword evidence="2" id="KW-1185">Reference proteome</keyword>
<dbReference type="Proteomes" id="UP000199615">
    <property type="component" value="Unassembled WGS sequence"/>
</dbReference>
<proteinExistence type="predicted"/>